<dbReference type="Pfam" id="PF17917">
    <property type="entry name" value="RT_RNaseH"/>
    <property type="match status" value="1"/>
</dbReference>
<evidence type="ECO:0000256" key="1">
    <source>
        <dbReference type="ARBA" id="ARBA00000077"/>
    </source>
</evidence>
<dbReference type="InterPro" id="IPR041373">
    <property type="entry name" value="RT_RNaseH"/>
</dbReference>
<evidence type="ECO:0000256" key="4">
    <source>
        <dbReference type="ARBA" id="ARBA00022679"/>
    </source>
</evidence>
<evidence type="ECO:0000256" key="10">
    <source>
        <dbReference type="ARBA" id="ARBA00022918"/>
    </source>
</evidence>
<sequence length="669" mass="78379">MHTHFVIRTDHHSLIYLQSQKNISQGRLSRWLDTVAEYDFESQYLPGRKNTAADSLSRVETNENEDSMKSAGHSNHAERVCRSNEAERVRRSDELGRAHSQDAAWSRSDIELAALDVSPAEHKGVQQAMNGAMSLIEFNELQLVESSCSVDEAELEQIRAGYEHDRHFSEAYRILKNDLERPKEMNAWLKHFEYSEDTGLLYYQAIIGETDFRIYVPDGEIRHLLIKNAHESATTTTRHAGHYRTYLALSSTYYWPRMPKRVKEFCRKCHQCQISKASNKMPQGLYNPLPVPRERWDDISMDFVTGLPQTFHGYDSIMVVVDRLSKRAHFIPTTQDVTARGVSRLMRQHVFRLHGVPRVIVSDKDPKFMSTFWQCLTESMGIRLNMSTRNRPQTDGQTERVNRELKRLLVLYTRHNVQNWDEYLDLAEIGYNSTHNESIGMSPYEADTGCPPRHLGTFSEMQLRRLNDDAVNFNLKMKAIVKQVQDLTVEAQRRQEFYYNRHQRDVDFEPGEYVLLDRRVYGIPRLYSKLFPLYGGPFKVVRKLHEDEAKKQYGENAYELDTGNLRPEARRFNAQWMKKYHFQPHYKRAPQTREEVIRRLSEADSIVGQNQRGLLLLFRDCDPSISVLVRADDFHKHTPRELKLSLVRDWENNRTTQRAHERNLEDEIL</sequence>
<dbReference type="InterPro" id="IPR001584">
    <property type="entry name" value="Integrase_cat-core"/>
</dbReference>
<keyword evidence="7" id="KW-0255">Endonuclease</keyword>
<keyword evidence="5" id="KW-0548">Nucleotidyltransferase</keyword>
<dbReference type="Proteomes" id="UP000761534">
    <property type="component" value="Unassembled WGS sequence"/>
</dbReference>
<feature type="domain" description="Integrase catalytic" evidence="14">
    <location>
        <begin position="286"/>
        <end position="451"/>
    </location>
</feature>
<evidence type="ECO:0000256" key="5">
    <source>
        <dbReference type="ARBA" id="ARBA00022695"/>
    </source>
</evidence>
<dbReference type="SUPFAM" id="SSF53098">
    <property type="entry name" value="Ribonuclease H-like"/>
    <property type="match status" value="1"/>
</dbReference>
<organism evidence="15 16">
    <name type="scientific">Trichomonascus ciferrii</name>
    <dbReference type="NCBI Taxonomy" id="44093"/>
    <lineage>
        <taxon>Eukaryota</taxon>
        <taxon>Fungi</taxon>
        <taxon>Dikarya</taxon>
        <taxon>Ascomycota</taxon>
        <taxon>Saccharomycotina</taxon>
        <taxon>Dipodascomycetes</taxon>
        <taxon>Dipodascales</taxon>
        <taxon>Trichomonascaceae</taxon>
        <taxon>Trichomonascus</taxon>
        <taxon>Trichomonascus ciferrii complex</taxon>
    </lineage>
</organism>
<keyword evidence="9" id="KW-0694">RNA-binding</keyword>
<dbReference type="PANTHER" id="PTHR37984:SF5">
    <property type="entry name" value="PROTEIN NYNRIN-LIKE"/>
    <property type="match status" value="1"/>
</dbReference>
<reference evidence="15" key="1">
    <citation type="journal article" date="2019" name="G3 (Bethesda)">
        <title>Genome Assemblies of Two Rare Opportunistic Yeast Pathogens: Diutina rugosa (syn. Candida rugosa) and Trichomonascus ciferrii (syn. Candida ciferrii).</title>
        <authorList>
            <person name="Mixao V."/>
            <person name="Saus E."/>
            <person name="Hansen A.P."/>
            <person name="Lass-Florl C."/>
            <person name="Gabaldon T."/>
        </authorList>
    </citation>
    <scope>NUCLEOTIDE SEQUENCE</scope>
    <source>
        <strain evidence="15">CBS 4856</strain>
    </source>
</reference>
<comment type="function">
    <text evidence="12">Integrase (IN) targets the VLP to the nucleus, where a subparticle preintegration complex (PIC) containing at least integrase and the newly synthesized dsDNA copy of the retrotransposon must transit the nuclear membrane. Once in the nucleus, integrase performs the integration of the dsDNA into the host genome.</text>
</comment>
<comment type="caution">
    <text evidence="15">The sequence shown here is derived from an EMBL/GenBank/DDBJ whole genome shotgun (WGS) entry which is preliminary data.</text>
</comment>
<accession>A0A642UWJ6</accession>
<keyword evidence="6" id="KW-0540">Nuclease</keyword>
<evidence type="ECO:0000313" key="16">
    <source>
        <dbReference type="Proteomes" id="UP000761534"/>
    </source>
</evidence>
<evidence type="ECO:0000256" key="6">
    <source>
        <dbReference type="ARBA" id="ARBA00022722"/>
    </source>
</evidence>
<dbReference type="InterPro" id="IPR036397">
    <property type="entry name" value="RNaseH_sf"/>
</dbReference>
<dbReference type="AlphaFoldDB" id="A0A642UWJ6"/>
<dbReference type="GO" id="GO:0015074">
    <property type="term" value="P:DNA integration"/>
    <property type="evidence" value="ECO:0007669"/>
    <property type="project" value="InterPro"/>
</dbReference>
<comment type="subcellular location">
    <subcellularLocation>
        <location evidence="2">Cytoplasm</location>
    </subcellularLocation>
</comment>
<dbReference type="InterPro" id="IPR041588">
    <property type="entry name" value="Integrase_H2C2"/>
</dbReference>
<keyword evidence="4" id="KW-0808">Transferase</keyword>
<dbReference type="InterPro" id="IPR050951">
    <property type="entry name" value="Retrovirus_Pol_polyprotein"/>
</dbReference>
<proteinExistence type="predicted"/>
<feature type="region of interest" description="Disordered" evidence="13">
    <location>
        <begin position="51"/>
        <end position="100"/>
    </location>
</feature>
<protein>
    <recommendedName>
        <fullName evidence="14">Integrase catalytic domain-containing protein</fullName>
    </recommendedName>
</protein>
<evidence type="ECO:0000256" key="9">
    <source>
        <dbReference type="ARBA" id="ARBA00022884"/>
    </source>
</evidence>
<evidence type="ECO:0000259" key="14">
    <source>
        <dbReference type="PROSITE" id="PS50994"/>
    </source>
</evidence>
<dbReference type="Pfam" id="PF17921">
    <property type="entry name" value="Integrase_H2C2"/>
    <property type="match status" value="1"/>
</dbReference>
<dbReference type="EMBL" id="SWFS01000387">
    <property type="protein sequence ID" value="KAA8906914.1"/>
    <property type="molecule type" value="Genomic_DNA"/>
</dbReference>
<dbReference type="OrthoDB" id="4022548at2759"/>
<evidence type="ECO:0000256" key="8">
    <source>
        <dbReference type="ARBA" id="ARBA00022801"/>
    </source>
</evidence>
<evidence type="ECO:0000256" key="2">
    <source>
        <dbReference type="ARBA" id="ARBA00004496"/>
    </source>
</evidence>
<dbReference type="GO" id="GO:0003723">
    <property type="term" value="F:RNA binding"/>
    <property type="evidence" value="ECO:0007669"/>
    <property type="project" value="UniProtKB-KW"/>
</dbReference>
<gene>
    <name evidence="15" type="ORF">TRICI_005033</name>
</gene>
<dbReference type="Gene3D" id="3.30.420.10">
    <property type="entry name" value="Ribonuclease H-like superfamily/Ribonuclease H"/>
    <property type="match status" value="1"/>
</dbReference>
<dbReference type="PANTHER" id="PTHR37984">
    <property type="entry name" value="PROTEIN CBG26694"/>
    <property type="match status" value="1"/>
</dbReference>
<keyword evidence="3" id="KW-0963">Cytoplasm</keyword>
<dbReference type="GO" id="GO:0005634">
    <property type="term" value="C:nucleus"/>
    <property type="evidence" value="ECO:0007669"/>
    <property type="project" value="UniProtKB-ARBA"/>
</dbReference>
<dbReference type="PROSITE" id="PS50994">
    <property type="entry name" value="INTEGRASE"/>
    <property type="match status" value="1"/>
</dbReference>
<evidence type="ECO:0000256" key="7">
    <source>
        <dbReference type="ARBA" id="ARBA00022759"/>
    </source>
</evidence>
<dbReference type="InterPro" id="IPR012337">
    <property type="entry name" value="RNaseH-like_sf"/>
</dbReference>
<keyword evidence="16" id="KW-1185">Reference proteome</keyword>
<comment type="function">
    <text evidence="11">Reverse transcriptase/ribonuclease H (RT) is a multifunctional enzyme that catalyzes the conversion of the retro-elements RNA genome into dsDNA within the VLP. The enzyme displays a DNA polymerase activity that can copy either DNA or RNA templates, and a ribonuclease H (RNase H) activity that cleaves the RNA strand of RNA-DNA heteroduplexes during plus-strand synthesis and hydrolyzes RNA primers. The conversion leads to a linear dsDNA copy of the retrotransposon that includes long terminal repeats (LTRs) at both ends.</text>
</comment>
<evidence type="ECO:0000256" key="11">
    <source>
        <dbReference type="ARBA" id="ARBA00025590"/>
    </source>
</evidence>
<evidence type="ECO:0000256" key="3">
    <source>
        <dbReference type="ARBA" id="ARBA00022490"/>
    </source>
</evidence>
<keyword evidence="8" id="KW-0378">Hydrolase</keyword>
<dbReference type="GO" id="GO:0004523">
    <property type="term" value="F:RNA-DNA hybrid ribonuclease activity"/>
    <property type="evidence" value="ECO:0007669"/>
    <property type="project" value="UniProtKB-EC"/>
</dbReference>
<evidence type="ECO:0000313" key="15">
    <source>
        <dbReference type="EMBL" id="KAA8906914.1"/>
    </source>
</evidence>
<evidence type="ECO:0000256" key="13">
    <source>
        <dbReference type="SAM" id="MobiDB-lite"/>
    </source>
</evidence>
<dbReference type="Gene3D" id="1.10.340.70">
    <property type="match status" value="1"/>
</dbReference>
<evidence type="ECO:0000256" key="12">
    <source>
        <dbReference type="ARBA" id="ARBA00025615"/>
    </source>
</evidence>
<feature type="compositionally biased region" description="Basic and acidic residues" evidence="13">
    <location>
        <begin position="75"/>
        <end position="100"/>
    </location>
</feature>
<comment type="catalytic activity">
    <reaction evidence="1">
        <text>Endonucleolytic cleavage to 5'-phosphomonoester.</text>
        <dbReference type="EC" id="3.1.26.4"/>
    </reaction>
</comment>
<dbReference type="VEuPathDB" id="FungiDB:TRICI_005033"/>
<dbReference type="GO" id="GO:0003964">
    <property type="term" value="F:RNA-directed DNA polymerase activity"/>
    <property type="evidence" value="ECO:0007669"/>
    <property type="project" value="UniProtKB-KW"/>
</dbReference>
<name>A0A642UWJ6_9ASCO</name>
<keyword evidence="10" id="KW-0695">RNA-directed DNA polymerase</keyword>
<dbReference type="GO" id="GO:0005737">
    <property type="term" value="C:cytoplasm"/>
    <property type="evidence" value="ECO:0007669"/>
    <property type="project" value="UniProtKB-SubCell"/>
</dbReference>